<dbReference type="EMBL" id="QRXR01000024">
    <property type="protein sequence ID" value="RGU21286.1"/>
    <property type="molecule type" value="Genomic_DNA"/>
</dbReference>
<reference evidence="2 3" key="1">
    <citation type="submission" date="2018-08" db="EMBL/GenBank/DDBJ databases">
        <title>A genome reference for cultivated species of the human gut microbiota.</title>
        <authorList>
            <person name="Zou Y."/>
            <person name="Xue W."/>
            <person name="Luo G."/>
        </authorList>
    </citation>
    <scope>NUCLEOTIDE SEQUENCE [LARGE SCALE GENOMIC DNA]</scope>
    <source>
        <strain evidence="2 3">AF17-27</strain>
    </source>
</reference>
<dbReference type="Proteomes" id="UP000283765">
    <property type="component" value="Unassembled WGS sequence"/>
</dbReference>
<name>A0A412RH44_9FIRM</name>
<comment type="caution">
    <text evidence="2">The sequence shown here is derived from an EMBL/GenBank/DDBJ whole genome shotgun (WGS) entry which is preliminary data.</text>
</comment>
<gene>
    <name evidence="2" type="ORF">DWW89_12805</name>
</gene>
<dbReference type="AlphaFoldDB" id="A0A412RH44"/>
<proteinExistence type="predicted"/>
<evidence type="ECO:0000313" key="2">
    <source>
        <dbReference type="EMBL" id="RGU21286.1"/>
    </source>
</evidence>
<organism evidence="2 3">
    <name type="scientific">Agathobacter rectalis</name>
    <dbReference type="NCBI Taxonomy" id="39491"/>
    <lineage>
        <taxon>Bacteria</taxon>
        <taxon>Bacillati</taxon>
        <taxon>Bacillota</taxon>
        <taxon>Clostridia</taxon>
        <taxon>Lachnospirales</taxon>
        <taxon>Lachnospiraceae</taxon>
        <taxon>Agathobacter</taxon>
    </lineage>
</organism>
<evidence type="ECO:0000313" key="3">
    <source>
        <dbReference type="Proteomes" id="UP000283765"/>
    </source>
</evidence>
<keyword evidence="1" id="KW-1133">Transmembrane helix</keyword>
<keyword evidence="1" id="KW-0472">Membrane</keyword>
<keyword evidence="1" id="KW-0812">Transmembrane</keyword>
<sequence>MTIKLINIKAIKPLSCTFSNCMPRMISSVPCAAAQSVAITIFTVYTFIAYVSIDINDKLFMTNLAKIHQFNICKYGKIYKIQLVQTIIQEMTFTLILWKFHNTFTRLEV</sequence>
<accession>A0A412RH44</accession>
<protein>
    <submittedName>
        <fullName evidence="2">Uncharacterized protein</fullName>
    </submittedName>
</protein>
<evidence type="ECO:0000256" key="1">
    <source>
        <dbReference type="SAM" id="Phobius"/>
    </source>
</evidence>
<feature type="transmembrane region" description="Helical" evidence="1">
    <location>
        <begin position="32"/>
        <end position="53"/>
    </location>
</feature>